<dbReference type="SUPFAM" id="SSF53474">
    <property type="entry name" value="alpha/beta-Hydrolases"/>
    <property type="match status" value="1"/>
</dbReference>
<dbReference type="GO" id="GO:0016747">
    <property type="term" value="F:acyltransferase activity, transferring groups other than amino-acyl groups"/>
    <property type="evidence" value="ECO:0007669"/>
    <property type="project" value="TreeGrafter"/>
</dbReference>
<proteinExistence type="predicted"/>
<evidence type="ECO:0000313" key="1">
    <source>
        <dbReference type="EMBL" id="ADK68515.1"/>
    </source>
</evidence>
<dbReference type="Gene3D" id="3.40.50.1820">
    <property type="entry name" value="alpha/beta hydrolase"/>
    <property type="match status" value="1"/>
</dbReference>
<organism evidence="1 2">
    <name type="scientific">Olsenella uli (strain ATCC 49627 / DSM 7084 / CCUG 31166 / CIP 109912 / JCM 12494 / LMG 11480 / NCIMB 702895 / VPI D76D-27C)</name>
    <name type="common">Lactobacillus uli</name>
    <dbReference type="NCBI Taxonomy" id="633147"/>
    <lineage>
        <taxon>Bacteria</taxon>
        <taxon>Bacillati</taxon>
        <taxon>Actinomycetota</taxon>
        <taxon>Coriobacteriia</taxon>
        <taxon>Coriobacteriales</taxon>
        <taxon>Atopobiaceae</taxon>
        <taxon>Olsenella</taxon>
    </lineage>
</organism>
<dbReference type="GeneID" id="78512811"/>
<dbReference type="KEGG" id="ols:Olsu_1412"/>
<dbReference type="EMBL" id="CP002106">
    <property type="protein sequence ID" value="ADK68515.1"/>
    <property type="molecule type" value="Genomic_DNA"/>
</dbReference>
<dbReference type="InterPro" id="IPR000801">
    <property type="entry name" value="Esterase-like"/>
</dbReference>
<dbReference type="Proteomes" id="UP000000333">
    <property type="component" value="Chromosome"/>
</dbReference>
<dbReference type="Pfam" id="PF00756">
    <property type="entry name" value="Esterase"/>
    <property type="match status" value="1"/>
</dbReference>
<dbReference type="RefSeq" id="WP_013252267.1">
    <property type="nucleotide sequence ID" value="NC_014363.1"/>
</dbReference>
<dbReference type="eggNOG" id="COG0627">
    <property type="taxonomic scope" value="Bacteria"/>
</dbReference>
<dbReference type="PANTHER" id="PTHR48098">
    <property type="entry name" value="ENTEROCHELIN ESTERASE-RELATED"/>
    <property type="match status" value="1"/>
</dbReference>
<accession>E1QWL2</accession>
<evidence type="ECO:0000313" key="2">
    <source>
        <dbReference type="Proteomes" id="UP000000333"/>
    </source>
</evidence>
<name>E1QWL2_OLSUV</name>
<dbReference type="OrthoDB" id="4527292at2"/>
<sequence length="262" mass="29219">MSTLSGDLYSKSLRITQHVNVIIPDESEDFWTKIDDGVRVLYLLHGLGSNSNEWTRFSMIEAYAKIYGFAVIMPDGNRSFYENMTYGPHYLDWISQELPGLIHTWFRLPSDRNHTFIAGESMGGFGALRIALENPDRYGGVVALSPVTDPLALVNDFSSLFFGSDEWRAVFGPSGPLEDDSIASTARMSVLSHGAGAIPRIIQMVGTDDPFCPYVEEVARELTRLGIQNSFSSWPGRHDFLFWNTAIERAIRMLCGMEGSGC</sequence>
<protein>
    <submittedName>
        <fullName evidence="1">Putative esterase</fullName>
    </submittedName>
</protein>
<dbReference type="PANTHER" id="PTHR48098:SF1">
    <property type="entry name" value="DIACYLGLYCEROL ACYLTRANSFERASE_MYCOLYLTRANSFERASE AG85A"/>
    <property type="match status" value="1"/>
</dbReference>
<dbReference type="AlphaFoldDB" id="E1QWL2"/>
<dbReference type="InterPro" id="IPR029058">
    <property type="entry name" value="AB_hydrolase_fold"/>
</dbReference>
<dbReference type="PATRIC" id="fig|633147.7.peg.111"/>
<reference evidence="1 2" key="1">
    <citation type="journal article" date="2010" name="Stand. Genomic Sci.">
        <title>Complete genome sequence of Olsenella uli type strain (VPI D76D-27C).</title>
        <authorList>
            <person name="Goker M."/>
            <person name="Held B."/>
            <person name="Lucas S."/>
            <person name="Nolan M."/>
            <person name="Yasawong M."/>
            <person name="Glavina Del Rio T."/>
            <person name="Tice H."/>
            <person name="Cheng J.F."/>
            <person name="Bruce D."/>
            <person name="Detter J.C."/>
            <person name="Tapia R."/>
            <person name="Han C."/>
            <person name="Goodwin L."/>
            <person name="Pitluck S."/>
            <person name="Liolios K."/>
            <person name="Ivanova N."/>
            <person name="Mavromatis K."/>
            <person name="Mikhailova N."/>
            <person name="Pati A."/>
            <person name="Chen A."/>
            <person name="Palaniappan K."/>
            <person name="Land M."/>
            <person name="Hauser L."/>
            <person name="Chang Y.J."/>
            <person name="Jeffries C.D."/>
            <person name="Rohde M."/>
            <person name="Sikorski J."/>
            <person name="Pukall R."/>
            <person name="Woyke T."/>
            <person name="Bristow J."/>
            <person name="Eisen J.A."/>
            <person name="Markowitz V."/>
            <person name="Hugenholtz P."/>
            <person name="Kyrpides N.C."/>
            <person name="Klenk H.P."/>
            <person name="Lapidus A."/>
        </authorList>
    </citation>
    <scope>NUCLEOTIDE SEQUENCE [LARGE SCALE GENOMIC DNA]</scope>
    <source>
        <strain evidence="2">ATCC 49627 / DSM 7084 / CIP 109912 / JCM 12494 / NCIMB 702895 / VPI D76D-27C</strain>
    </source>
</reference>
<dbReference type="HOGENOM" id="CLU_037618_3_0_11"/>
<dbReference type="InterPro" id="IPR050583">
    <property type="entry name" value="Mycobacterial_A85_antigen"/>
</dbReference>
<dbReference type="STRING" id="633147.Olsu_1412"/>
<gene>
    <name evidence="1" type="ordered locus">Olsu_1412</name>
</gene>
<keyword evidence="2" id="KW-1185">Reference proteome</keyword>